<accession>A0ABP0NKK1</accession>
<evidence type="ECO:0000256" key="9">
    <source>
        <dbReference type="ARBA" id="ARBA00023326"/>
    </source>
</evidence>
<comment type="catalytic activity">
    <reaction evidence="1">
        <text>Hydrolysis of (1-&gt;4)-beta-D-glucosidic linkages in cellulose and cellotetraose, releasing cellobiose from the non-reducing ends of the chains.</text>
        <dbReference type="EC" id="3.2.1.91"/>
    </reaction>
</comment>
<reference evidence="11 12" key="1">
    <citation type="submission" date="2024-02" db="EMBL/GenBank/DDBJ databases">
        <authorList>
            <person name="Chen Y."/>
            <person name="Shah S."/>
            <person name="Dougan E. K."/>
            <person name="Thang M."/>
            <person name="Chan C."/>
        </authorList>
    </citation>
    <scope>NUCLEOTIDE SEQUENCE [LARGE SCALE GENOMIC DNA]</scope>
</reference>
<proteinExistence type="inferred from homology"/>
<dbReference type="EMBL" id="CAXAMN010021840">
    <property type="protein sequence ID" value="CAK9063966.1"/>
    <property type="molecule type" value="Genomic_DNA"/>
</dbReference>
<sequence>MSDNVRLQAWQLQNLRQAFVQNATSHPLAHVERSIQKLQELIEVLRHDLNLDAFKRRKLRSSLTVRQFQSRCAKLRHKCKKLQAEVDLIEASRAINQEEPPAIVVSHLHDEASLKLRSFDLELVGWTLRARCSKVQNEVVHVKFPSGKTERPQPTRLWHFAACARAFLRMRMIGITKEVLQVTTTRPSAENAHGCSSEQRAALSSQQVRAKATKQKGFYNDKLGTVVNVLANDNFKVLLEEGDKKGEKRKCEVRFLTTIVPDPAAELPEGSELDAKLSDCWEMQITFPAQTGLDTSKYETTYGVTQIDGGVKLGFVTGSNVGSRLYLLEDENYKMFKLKNREFAVDVDASQVQCGMNGAMYFVEMDAAGGKGLGSNKALRQTVPKSEHGQLVGKDGKGM</sequence>
<evidence type="ECO:0000256" key="1">
    <source>
        <dbReference type="ARBA" id="ARBA00001641"/>
    </source>
</evidence>
<dbReference type="PRINTS" id="PR00734">
    <property type="entry name" value="GLHYDRLASE7"/>
</dbReference>
<feature type="coiled-coil region" evidence="10">
    <location>
        <begin position="28"/>
        <end position="92"/>
    </location>
</feature>
<name>A0ABP0NKK1_9DINO</name>
<dbReference type="Pfam" id="PF00840">
    <property type="entry name" value="Glyco_hydro_7"/>
    <property type="match status" value="1"/>
</dbReference>
<dbReference type="PANTHER" id="PTHR33753:SF2">
    <property type="entry name" value="GLYCOSIDE HYDROLASE FAMILY 7 PROTEIN"/>
    <property type="match status" value="1"/>
</dbReference>
<organism evidence="11 12">
    <name type="scientific">Durusdinium trenchii</name>
    <dbReference type="NCBI Taxonomy" id="1381693"/>
    <lineage>
        <taxon>Eukaryota</taxon>
        <taxon>Sar</taxon>
        <taxon>Alveolata</taxon>
        <taxon>Dinophyceae</taxon>
        <taxon>Suessiales</taxon>
        <taxon>Symbiodiniaceae</taxon>
        <taxon>Durusdinium</taxon>
    </lineage>
</organism>
<evidence type="ECO:0000256" key="8">
    <source>
        <dbReference type="ARBA" id="ARBA00023295"/>
    </source>
</evidence>
<keyword evidence="12" id="KW-1185">Reference proteome</keyword>
<keyword evidence="9" id="KW-0624">Polysaccharide degradation</keyword>
<evidence type="ECO:0000313" key="11">
    <source>
        <dbReference type="EMBL" id="CAK9063966.1"/>
    </source>
</evidence>
<evidence type="ECO:0000256" key="2">
    <source>
        <dbReference type="ARBA" id="ARBA00006044"/>
    </source>
</evidence>
<dbReference type="InterPro" id="IPR001722">
    <property type="entry name" value="Glyco_hydro_7"/>
</dbReference>
<evidence type="ECO:0000313" key="12">
    <source>
        <dbReference type="Proteomes" id="UP001642484"/>
    </source>
</evidence>
<dbReference type="InterPro" id="IPR037019">
    <property type="entry name" value="Glyco_hydro_7_sf"/>
</dbReference>
<dbReference type="Gene3D" id="2.70.100.10">
    <property type="entry name" value="Glycoside hydrolase, family 7, domain"/>
    <property type="match status" value="1"/>
</dbReference>
<comment type="caution">
    <text evidence="11">The sequence shown here is derived from an EMBL/GenBank/DDBJ whole genome shotgun (WGS) entry which is preliminary data.</text>
</comment>
<dbReference type="PANTHER" id="PTHR33753">
    <property type="entry name" value="1,4-BETA-D-GLUCAN CELLOBIOHYDROLASE B"/>
    <property type="match status" value="1"/>
</dbReference>
<keyword evidence="6" id="KW-0136">Cellulose degradation</keyword>
<dbReference type="Proteomes" id="UP001642484">
    <property type="component" value="Unassembled WGS sequence"/>
</dbReference>
<gene>
    <name evidence="11" type="ORF">CCMP2556_LOCUS31418</name>
</gene>
<comment type="similarity">
    <text evidence="2">Belongs to the glycosyl hydrolase 7 (cellulase C) family.</text>
</comment>
<evidence type="ECO:0000256" key="7">
    <source>
        <dbReference type="ARBA" id="ARBA00023277"/>
    </source>
</evidence>
<protein>
    <recommendedName>
        <fullName evidence="3">cellulose 1,4-beta-cellobiosidase (non-reducing end)</fullName>
        <ecNumber evidence="3">3.2.1.91</ecNumber>
    </recommendedName>
</protein>
<evidence type="ECO:0000256" key="3">
    <source>
        <dbReference type="ARBA" id="ARBA00012561"/>
    </source>
</evidence>
<keyword evidence="5" id="KW-0378">Hydrolase</keyword>
<dbReference type="EC" id="3.2.1.91" evidence="3"/>
<keyword evidence="4" id="KW-0732">Signal</keyword>
<keyword evidence="7" id="KW-0119">Carbohydrate metabolism</keyword>
<dbReference type="InterPro" id="IPR013320">
    <property type="entry name" value="ConA-like_dom_sf"/>
</dbReference>
<keyword evidence="10" id="KW-0175">Coiled coil</keyword>
<evidence type="ECO:0000256" key="4">
    <source>
        <dbReference type="ARBA" id="ARBA00022729"/>
    </source>
</evidence>
<dbReference type="SUPFAM" id="SSF49899">
    <property type="entry name" value="Concanavalin A-like lectins/glucanases"/>
    <property type="match status" value="1"/>
</dbReference>
<evidence type="ECO:0000256" key="10">
    <source>
        <dbReference type="SAM" id="Coils"/>
    </source>
</evidence>
<keyword evidence="8" id="KW-0326">Glycosidase</keyword>
<evidence type="ECO:0000256" key="5">
    <source>
        <dbReference type="ARBA" id="ARBA00022801"/>
    </source>
</evidence>
<evidence type="ECO:0000256" key="6">
    <source>
        <dbReference type="ARBA" id="ARBA00023001"/>
    </source>
</evidence>